<protein>
    <submittedName>
        <fullName evidence="1">Uncharacterized protein</fullName>
    </submittedName>
</protein>
<sequence length="60" mass="6941">MTTEDVKAERDAGYRVRCPPKDGCRQKGANGTRRFHRVRYRCKNRSIVTARTQALFGARQ</sequence>
<reference evidence="1" key="1">
    <citation type="submission" date="2023-03" db="UniProtKB">
        <authorList>
            <consortium name="EnsemblPlants"/>
        </authorList>
    </citation>
    <scope>IDENTIFICATION</scope>
</reference>
<dbReference type="Gramene" id="MELO3C027976.2.1">
    <property type="protein sequence ID" value="MELO3C027976.2.1"/>
    <property type="gene ID" value="MELO3C027976.2"/>
</dbReference>
<proteinExistence type="predicted"/>
<organism evidence="1">
    <name type="scientific">Cucumis melo</name>
    <name type="common">Muskmelon</name>
    <dbReference type="NCBI Taxonomy" id="3656"/>
    <lineage>
        <taxon>Eukaryota</taxon>
        <taxon>Viridiplantae</taxon>
        <taxon>Streptophyta</taxon>
        <taxon>Embryophyta</taxon>
        <taxon>Tracheophyta</taxon>
        <taxon>Spermatophyta</taxon>
        <taxon>Magnoliopsida</taxon>
        <taxon>eudicotyledons</taxon>
        <taxon>Gunneridae</taxon>
        <taxon>Pentapetalae</taxon>
        <taxon>rosids</taxon>
        <taxon>fabids</taxon>
        <taxon>Cucurbitales</taxon>
        <taxon>Cucurbitaceae</taxon>
        <taxon>Benincaseae</taxon>
        <taxon>Cucumis</taxon>
    </lineage>
</organism>
<dbReference type="EnsemblPlants" id="MELO3C027976.2.1">
    <property type="protein sequence ID" value="MELO3C027976.2.1"/>
    <property type="gene ID" value="MELO3C027976.2"/>
</dbReference>
<dbReference type="AlphaFoldDB" id="A0A9I9E326"/>
<evidence type="ECO:0000313" key="1">
    <source>
        <dbReference type="EnsemblPlants" id="MELO3C027976.2.1"/>
    </source>
</evidence>
<accession>A0A9I9E326</accession>
<name>A0A9I9E326_CUCME</name>